<evidence type="ECO:0000256" key="1">
    <source>
        <dbReference type="SAM" id="Phobius"/>
    </source>
</evidence>
<comment type="caution">
    <text evidence="2">The sequence shown here is derived from an EMBL/GenBank/DDBJ whole genome shotgun (WGS) entry which is preliminary data.</text>
</comment>
<name>A0A814A9Q9_9BILA</name>
<keyword evidence="1" id="KW-1133">Transmembrane helix</keyword>
<organism evidence="2 3">
    <name type="scientific">Adineta steineri</name>
    <dbReference type="NCBI Taxonomy" id="433720"/>
    <lineage>
        <taxon>Eukaryota</taxon>
        <taxon>Metazoa</taxon>
        <taxon>Spiralia</taxon>
        <taxon>Gnathifera</taxon>
        <taxon>Rotifera</taxon>
        <taxon>Eurotatoria</taxon>
        <taxon>Bdelloidea</taxon>
        <taxon>Adinetida</taxon>
        <taxon>Adinetidae</taxon>
        <taxon>Adineta</taxon>
    </lineage>
</organism>
<dbReference type="OrthoDB" id="10303388at2759"/>
<proteinExistence type="predicted"/>
<reference evidence="2" key="1">
    <citation type="submission" date="2021-02" db="EMBL/GenBank/DDBJ databases">
        <authorList>
            <person name="Nowell W R."/>
        </authorList>
    </citation>
    <scope>NUCLEOTIDE SEQUENCE</scope>
</reference>
<evidence type="ECO:0000313" key="3">
    <source>
        <dbReference type="Proteomes" id="UP000663891"/>
    </source>
</evidence>
<feature type="transmembrane region" description="Helical" evidence="1">
    <location>
        <begin position="99"/>
        <end position="123"/>
    </location>
</feature>
<dbReference type="Proteomes" id="UP000663891">
    <property type="component" value="Unassembled WGS sequence"/>
</dbReference>
<keyword evidence="1" id="KW-0472">Membrane</keyword>
<dbReference type="EMBL" id="CAJNON010000069">
    <property type="protein sequence ID" value="CAF0910008.1"/>
    <property type="molecule type" value="Genomic_DNA"/>
</dbReference>
<protein>
    <submittedName>
        <fullName evidence="2">Uncharacterized protein</fullName>
    </submittedName>
</protein>
<dbReference type="AlphaFoldDB" id="A0A814A9Q9"/>
<gene>
    <name evidence="2" type="ORF">VCS650_LOCUS9787</name>
</gene>
<keyword evidence="1" id="KW-0812">Transmembrane</keyword>
<sequence>MNRYRFIRVAFVSRLSLGRQPRKVEPLHEESCKVYTNLLPHQNSPIASASPIDLAEDPWISKDQDQKNQLLTVSTLSSNKNIQINSPTIEKKKNFHKGFIIPLGIILTLLALVVIGVCIYFFIIIGAKTTTTTTGTNTTAITAITTSTGTTTTFTACTPILYSASFVSGVVTSSQCTNWTSFQTSLSCLNYTSFTLSGSYDTIGITVTNQTTVNAIAAALRTSTAYTGISNGITWSVGTCGSGIELSETNTICQCSTTYTIRPCIGNGNWGGINRTGCGSPSQVMTVSFQ</sequence>
<evidence type="ECO:0000313" key="2">
    <source>
        <dbReference type="EMBL" id="CAF0910008.1"/>
    </source>
</evidence>
<accession>A0A814A9Q9</accession>